<accession>A0A3F3GZ13</accession>
<keyword evidence="4" id="KW-1185">Reference proteome</keyword>
<feature type="region of interest" description="Disordered" evidence="1">
    <location>
        <begin position="184"/>
        <end position="234"/>
    </location>
</feature>
<evidence type="ECO:0000256" key="2">
    <source>
        <dbReference type="SAM" id="Phobius"/>
    </source>
</evidence>
<proteinExistence type="predicted"/>
<evidence type="ECO:0000313" key="3">
    <source>
        <dbReference type="EMBL" id="GAP03257.1"/>
    </source>
</evidence>
<dbReference type="OrthoDB" id="2151810at2"/>
<dbReference type="EMBL" id="DF968067">
    <property type="protein sequence ID" value="GAP03257.1"/>
    <property type="molecule type" value="Genomic_DNA"/>
</dbReference>
<dbReference type="STRING" id="220714.SAMN05660469_1017"/>
<feature type="compositionally biased region" description="Polar residues" evidence="1">
    <location>
        <begin position="192"/>
        <end position="210"/>
    </location>
</feature>
<keyword evidence="2" id="KW-0472">Membrane</keyword>
<keyword evidence="2" id="KW-1133">Transmembrane helix</keyword>
<protein>
    <submittedName>
        <fullName evidence="3">Uncharacterized protein</fullName>
    </submittedName>
</protein>
<feature type="compositionally biased region" description="Polar residues" evidence="1">
    <location>
        <begin position="224"/>
        <end position="234"/>
    </location>
</feature>
<sequence>MLYNKNNLRKVEDKKVLRKVKRQWVVMSLASFAFIGGMGAVQQVSRVSADVTPAATQTSGTSGTTGTGSNSSSSGNTASVGADSSNTTSNGTSAGTTSNGTSANTASNATPTVADTPANYQAQITQGQQDAYAGKASAASSLSGRAADYYTAAYNGAKAAMAAYNTATQNKGAGTQDYTYYGNTASKKDDNGNTYTPAQQNPSDGSQQYGSADDPNQGGANDPKSASTSSSQYEQNLNNKFNSANNVSVKGNSANAALNIPTSSDSTVTSARSAYTNDANLASAFDTGVNNTFAQYGQQDAESGKWRGVVAGNSTPQDWYLTTHNC</sequence>
<evidence type="ECO:0000313" key="4">
    <source>
        <dbReference type="Proteomes" id="UP000061227"/>
    </source>
</evidence>
<organism evidence="3 4">
    <name type="scientific">Fructobacillus pseudoficulneus</name>
    <dbReference type="NCBI Taxonomy" id="220714"/>
    <lineage>
        <taxon>Bacteria</taxon>
        <taxon>Bacillati</taxon>
        <taxon>Bacillota</taxon>
        <taxon>Bacilli</taxon>
        <taxon>Lactobacillales</taxon>
        <taxon>Lactobacillaceae</taxon>
        <taxon>Fructobacillus</taxon>
    </lineage>
</organism>
<keyword evidence="2" id="KW-0812">Transmembrane</keyword>
<evidence type="ECO:0000256" key="1">
    <source>
        <dbReference type="SAM" id="MobiDB-lite"/>
    </source>
</evidence>
<dbReference type="RefSeq" id="WP_059378799.1">
    <property type="nucleotide sequence ID" value="NZ_DF968067.1"/>
</dbReference>
<gene>
    <name evidence="3" type="primary">gtfD</name>
    <name evidence="3" type="ORF">FPFC_050740</name>
</gene>
<reference evidence="3 4" key="1">
    <citation type="journal article" date="2015" name="BMC Genomics">
        <title>Comparative genomics of Fructobacillus spp. and Leuconostoc spp. reveals niche-specific evolution of Fructobacillus spp.</title>
        <authorList>
            <person name="Endo A."/>
            <person name="Tanizawa Y."/>
            <person name="Tanaka N."/>
            <person name="Maeno S."/>
            <person name="Kumar H."/>
            <person name="Shiwa Y."/>
            <person name="Okada S."/>
            <person name="Yoshikawa H."/>
            <person name="Dicks L."/>
            <person name="Nakagawa J."/>
            <person name="Arita M."/>
        </authorList>
    </citation>
    <scope>NUCLEOTIDE SEQUENCE [LARGE SCALE GENOMIC DNA]</scope>
    <source>
        <strain evidence="3 4">DSM 15468</strain>
    </source>
</reference>
<dbReference type="AlphaFoldDB" id="A0A3F3GZ13"/>
<feature type="transmembrane region" description="Helical" evidence="2">
    <location>
        <begin position="24"/>
        <end position="41"/>
    </location>
</feature>
<name>A0A3F3GZ13_9LACO</name>
<dbReference type="Proteomes" id="UP000061227">
    <property type="component" value="Unassembled WGS sequence"/>
</dbReference>
<feature type="region of interest" description="Disordered" evidence="1">
    <location>
        <begin position="53"/>
        <end position="113"/>
    </location>
</feature>
<feature type="compositionally biased region" description="Low complexity" evidence="1">
    <location>
        <begin position="53"/>
        <end position="110"/>
    </location>
</feature>